<sequence>MMESDLDERPSSPDSSHIQAQGKRPTSPEIEPKSRNQCGILGTAVLVCNQSSAPPAALISSLQRHGISTADRKRLNKLVKKASSVLGCPLDPVEVVGEKRMIAKLLSLMENMTHPMRDTLIALGSSFGDRLLHPQCEKERYGSLLAKVRDWDPRGWWPKPQSSHSRNTIAVGPLSKALNPTLLPGEIGPWLVQSTDVPSSLHYHLVWSLLLMSQYWREGGDELKMEDYFSPEPCTCSCFRICS</sequence>
<dbReference type="Proteomes" id="UP000824540">
    <property type="component" value="Unassembled WGS sequence"/>
</dbReference>
<dbReference type="AlphaFoldDB" id="A0A8T2P2U7"/>
<feature type="region of interest" description="Disordered" evidence="1">
    <location>
        <begin position="1"/>
        <end position="35"/>
    </location>
</feature>
<evidence type="ECO:0000256" key="1">
    <source>
        <dbReference type="SAM" id="MobiDB-lite"/>
    </source>
</evidence>
<comment type="caution">
    <text evidence="2">The sequence shown here is derived from an EMBL/GenBank/DDBJ whole genome shotgun (WGS) entry which is preliminary data.</text>
</comment>
<organism evidence="2 3">
    <name type="scientific">Albula glossodonta</name>
    <name type="common">roundjaw bonefish</name>
    <dbReference type="NCBI Taxonomy" id="121402"/>
    <lineage>
        <taxon>Eukaryota</taxon>
        <taxon>Metazoa</taxon>
        <taxon>Chordata</taxon>
        <taxon>Craniata</taxon>
        <taxon>Vertebrata</taxon>
        <taxon>Euteleostomi</taxon>
        <taxon>Actinopterygii</taxon>
        <taxon>Neopterygii</taxon>
        <taxon>Teleostei</taxon>
        <taxon>Albuliformes</taxon>
        <taxon>Albulidae</taxon>
        <taxon>Albula</taxon>
    </lineage>
</organism>
<evidence type="ECO:0000313" key="2">
    <source>
        <dbReference type="EMBL" id="KAG9346804.1"/>
    </source>
</evidence>
<reference evidence="2" key="1">
    <citation type="thesis" date="2021" institute="BYU ScholarsArchive" country="Provo, UT, USA">
        <title>Applications of and Algorithms for Genome Assembly and Genomic Analyses with an Emphasis on Marine Teleosts.</title>
        <authorList>
            <person name="Pickett B.D."/>
        </authorList>
    </citation>
    <scope>NUCLEOTIDE SEQUENCE</scope>
    <source>
        <strain evidence="2">HI-2016</strain>
    </source>
</reference>
<dbReference type="EMBL" id="JAFBMS010000015">
    <property type="protein sequence ID" value="KAG9346804.1"/>
    <property type="molecule type" value="Genomic_DNA"/>
</dbReference>
<name>A0A8T2P2U7_9TELE</name>
<evidence type="ECO:0000313" key="3">
    <source>
        <dbReference type="Proteomes" id="UP000824540"/>
    </source>
</evidence>
<gene>
    <name evidence="2" type="ORF">JZ751_007145</name>
</gene>
<accession>A0A8T2P2U7</accession>
<keyword evidence="3" id="KW-1185">Reference proteome</keyword>
<protein>
    <submittedName>
        <fullName evidence="2">Uncharacterized protein</fullName>
    </submittedName>
</protein>
<proteinExistence type="predicted"/>
<dbReference type="OrthoDB" id="411173at2759"/>